<feature type="compositionally biased region" description="Polar residues" evidence="6">
    <location>
        <begin position="324"/>
        <end position="337"/>
    </location>
</feature>
<evidence type="ECO:0000313" key="8">
    <source>
        <dbReference type="Proteomes" id="UP000053317"/>
    </source>
</evidence>
<keyword evidence="4" id="KW-0496">Mitochondrion</keyword>
<dbReference type="AlphaFoldDB" id="A0A0G2EE03"/>
<keyword evidence="3" id="KW-1000">Mitochondrion outer membrane</keyword>
<dbReference type="PANTHER" id="PTHR28035:SF1">
    <property type="entry name" value="MITOCHONDRIAL DISTRIBUTION AND MORPHOLOGY PROTEIN 10"/>
    <property type="match status" value="1"/>
</dbReference>
<evidence type="ECO:0000256" key="6">
    <source>
        <dbReference type="SAM" id="MobiDB-lite"/>
    </source>
</evidence>
<dbReference type="PANTHER" id="PTHR28035">
    <property type="entry name" value="MITOCHONDRIAL DISTRIBUTION AND MORPHOLOGY PROTEIN 10"/>
    <property type="match status" value="1"/>
</dbReference>
<keyword evidence="8" id="KW-1185">Reference proteome</keyword>
<evidence type="ECO:0000256" key="5">
    <source>
        <dbReference type="ARBA" id="ARBA00023136"/>
    </source>
</evidence>
<evidence type="ECO:0000313" key="7">
    <source>
        <dbReference type="EMBL" id="KKY21132.1"/>
    </source>
</evidence>
<keyword evidence="1" id="KW-1134">Transmembrane beta strand</keyword>
<reference evidence="7 8" key="2">
    <citation type="submission" date="2015-05" db="EMBL/GenBank/DDBJ databases">
        <authorList>
            <person name="Morales-Cruz A."/>
            <person name="Amrine K.C."/>
            <person name="Cantu D."/>
        </authorList>
    </citation>
    <scope>NUCLEOTIDE SEQUENCE [LARGE SCALE GENOMIC DNA]</scope>
    <source>
        <strain evidence="7">UCRPC4</strain>
    </source>
</reference>
<feature type="region of interest" description="Disordered" evidence="6">
    <location>
        <begin position="133"/>
        <end position="168"/>
    </location>
</feature>
<dbReference type="GO" id="GO:0001401">
    <property type="term" value="C:SAM complex"/>
    <property type="evidence" value="ECO:0007669"/>
    <property type="project" value="TreeGrafter"/>
</dbReference>
<feature type="region of interest" description="Disordered" evidence="6">
    <location>
        <begin position="322"/>
        <end position="359"/>
    </location>
</feature>
<dbReference type="GO" id="GO:0051654">
    <property type="term" value="P:establishment of mitochondrion localization"/>
    <property type="evidence" value="ECO:0007669"/>
    <property type="project" value="TreeGrafter"/>
</dbReference>
<dbReference type="GO" id="GO:0015914">
    <property type="term" value="P:phospholipid transport"/>
    <property type="evidence" value="ECO:0007669"/>
    <property type="project" value="TreeGrafter"/>
</dbReference>
<organism evidence="7 8">
    <name type="scientific">Phaeomoniella chlamydospora</name>
    <name type="common">Phaeoacremonium chlamydosporum</name>
    <dbReference type="NCBI Taxonomy" id="158046"/>
    <lineage>
        <taxon>Eukaryota</taxon>
        <taxon>Fungi</taxon>
        <taxon>Dikarya</taxon>
        <taxon>Ascomycota</taxon>
        <taxon>Pezizomycotina</taxon>
        <taxon>Eurotiomycetes</taxon>
        <taxon>Chaetothyriomycetidae</taxon>
        <taxon>Phaeomoniellales</taxon>
        <taxon>Phaeomoniellaceae</taxon>
        <taxon>Phaeomoniella</taxon>
    </lineage>
</organism>
<sequence>MRVPSETLSIPLRTLVPGYRQLELPRPPSAHSRWDIPLDRKDTLLNATLHLPSPSRLTGLYLRRTSPETLVRLSLNSLRAGTQTSNPPPATLLAHVTHDAGKYCVEGLASTDNALVGLRGLWNFGSDLSTCPGQSGSETAVNTEETSEVLSEGLTDKPPATSFSKSSRPSLLCAGGEFYYSPLSSVIGLSTGLRFTTLQAVTASPATSSRPSKPLSGTSSALTSQLPSHISGSSFPYTLTLTLTPLTGSLASTYSVRASPFLSLSSRFGFNVYSWESEYVLGAEIWRKSPRIGAQVDPEPKDNLEWARKKMAEWYEEGKAEISGLTSSTTEPSSIDSPSLRILETKPTSPNSTSSPPKLEESVIKLRLDDRWNFRALWTGRIKELLVSTGFSVGPASKMGLLQNSSGGGGGGGSAIGNSGPFQGSFGVEVVYSS</sequence>
<dbReference type="InterPro" id="IPR027539">
    <property type="entry name" value="Mdm10"/>
</dbReference>
<dbReference type="GO" id="GO:0032865">
    <property type="term" value="C:ERMES complex"/>
    <property type="evidence" value="ECO:0007669"/>
    <property type="project" value="InterPro"/>
</dbReference>
<dbReference type="OrthoDB" id="2103793at2759"/>
<name>A0A0G2EE03_PHACM</name>
<dbReference type="Pfam" id="PF12519">
    <property type="entry name" value="MDM10"/>
    <property type="match status" value="1"/>
</dbReference>
<proteinExistence type="predicted"/>
<keyword evidence="2" id="KW-0812">Transmembrane</keyword>
<dbReference type="EMBL" id="LCWF01000087">
    <property type="protein sequence ID" value="KKY21132.1"/>
    <property type="molecule type" value="Genomic_DNA"/>
</dbReference>
<comment type="caution">
    <text evidence="7">The sequence shown here is derived from an EMBL/GenBank/DDBJ whole genome shotgun (WGS) entry which is preliminary data.</text>
</comment>
<accession>A0A0G2EE03</accession>
<feature type="compositionally biased region" description="Polar residues" evidence="6">
    <location>
        <begin position="133"/>
        <end position="144"/>
    </location>
</feature>
<feature type="compositionally biased region" description="Low complexity" evidence="6">
    <location>
        <begin position="345"/>
        <end position="357"/>
    </location>
</feature>
<dbReference type="Proteomes" id="UP000053317">
    <property type="component" value="Unassembled WGS sequence"/>
</dbReference>
<keyword evidence="5" id="KW-0472">Membrane</keyword>
<evidence type="ECO:0000256" key="1">
    <source>
        <dbReference type="ARBA" id="ARBA00022452"/>
    </source>
</evidence>
<protein>
    <submittedName>
        <fullName evidence="7">Putative mitochondrial protein</fullName>
    </submittedName>
</protein>
<reference evidence="7 8" key="1">
    <citation type="submission" date="2015-05" db="EMBL/GenBank/DDBJ databases">
        <title>Distinctive expansion of gene families associated with plant cell wall degradation and secondary metabolism in the genomes of grapevine trunk pathogens.</title>
        <authorList>
            <person name="Lawrence D.P."/>
            <person name="Travadon R."/>
            <person name="Rolshausen P.E."/>
            <person name="Baumgartner K."/>
        </authorList>
    </citation>
    <scope>NUCLEOTIDE SEQUENCE [LARGE SCALE GENOMIC DNA]</scope>
    <source>
        <strain evidence="7">UCRPC4</strain>
    </source>
</reference>
<dbReference type="GO" id="GO:1990456">
    <property type="term" value="P:mitochondrion-endoplasmic reticulum membrane tethering"/>
    <property type="evidence" value="ECO:0007669"/>
    <property type="project" value="TreeGrafter"/>
</dbReference>
<evidence type="ECO:0000256" key="3">
    <source>
        <dbReference type="ARBA" id="ARBA00022787"/>
    </source>
</evidence>
<evidence type="ECO:0000256" key="2">
    <source>
        <dbReference type="ARBA" id="ARBA00022692"/>
    </source>
</evidence>
<dbReference type="GO" id="GO:0070096">
    <property type="term" value="P:mitochondrial outer membrane translocase complex assembly"/>
    <property type="evidence" value="ECO:0007669"/>
    <property type="project" value="TreeGrafter"/>
</dbReference>
<evidence type="ECO:0000256" key="4">
    <source>
        <dbReference type="ARBA" id="ARBA00023128"/>
    </source>
</evidence>
<dbReference type="GO" id="GO:0045040">
    <property type="term" value="P:protein insertion into mitochondrial outer membrane"/>
    <property type="evidence" value="ECO:0007669"/>
    <property type="project" value="TreeGrafter"/>
</dbReference>
<gene>
    <name evidence="7" type="ORF">UCRPC4_g03828</name>
</gene>